<evidence type="ECO:0000256" key="1">
    <source>
        <dbReference type="ARBA" id="ARBA00005952"/>
    </source>
</evidence>
<gene>
    <name evidence="6" type="primary">nusB</name>
    <name evidence="8" type="ordered locus">Kole_2115</name>
</gene>
<dbReference type="GO" id="GO:0031564">
    <property type="term" value="P:transcription antitermination"/>
    <property type="evidence" value="ECO:0007669"/>
    <property type="project" value="UniProtKB-KW"/>
</dbReference>
<comment type="similarity">
    <text evidence="1 6">Belongs to the NusB family.</text>
</comment>
<evidence type="ECO:0000256" key="3">
    <source>
        <dbReference type="ARBA" id="ARBA00022884"/>
    </source>
</evidence>
<dbReference type="PANTHER" id="PTHR11078">
    <property type="entry name" value="N UTILIZATION SUBSTANCE PROTEIN B-RELATED"/>
    <property type="match status" value="1"/>
</dbReference>
<dbReference type="Proteomes" id="UP000002382">
    <property type="component" value="Chromosome"/>
</dbReference>
<evidence type="ECO:0000313" key="9">
    <source>
        <dbReference type="Proteomes" id="UP000002382"/>
    </source>
</evidence>
<dbReference type="eggNOG" id="COG0781">
    <property type="taxonomic scope" value="Bacteria"/>
</dbReference>
<protein>
    <recommendedName>
        <fullName evidence="6">Transcription antitermination protein NusB</fullName>
    </recommendedName>
    <alternativeName>
        <fullName evidence="6">Antitermination factor NusB</fullName>
    </alternativeName>
</protein>
<dbReference type="HAMAP" id="MF_00073">
    <property type="entry name" value="NusB"/>
    <property type="match status" value="1"/>
</dbReference>
<dbReference type="SUPFAM" id="SSF48013">
    <property type="entry name" value="NusB-like"/>
    <property type="match status" value="1"/>
</dbReference>
<dbReference type="KEGG" id="kol:Kole_2115"/>
<dbReference type="EMBL" id="CP001634">
    <property type="protein sequence ID" value="ACR80792.1"/>
    <property type="molecule type" value="Genomic_DNA"/>
</dbReference>
<reference evidence="8 9" key="1">
    <citation type="submission" date="2009-06" db="EMBL/GenBank/DDBJ databases">
        <title>Complete sequence of Thermotogales bacterium TBF 19.5.1.</title>
        <authorList>
            <consortium name="US DOE Joint Genome Institute"/>
            <person name="Lucas S."/>
            <person name="Copeland A."/>
            <person name="Lapidus A."/>
            <person name="Glavina del Rio T."/>
            <person name="Tice H."/>
            <person name="Bruce D."/>
            <person name="Goodwin L."/>
            <person name="Pitluck S."/>
            <person name="Chertkov O."/>
            <person name="Brettin T."/>
            <person name="Detter J.C."/>
            <person name="Han C."/>
            <person name="Schmutz J."/>
            <person name="Larimer F."/>
            <person name="Land M."/>
            <person name="Hauser L."/>
            <person name="Kyrpides N."/>
            <person name="Ovchinnikova G."/>
            <person name="Noll K."/>
        </authorList>
    </citation>
    <scope>NUCLEOTIDE SEQUENCE [LARGE SCALE GENOMIC DNA]</scope>
    <source>
        <strain evidence="9">ATCC BAA-1733 / DSM 21960 / TBF 19.5.1</strain>
    </source>
</reference>
<dbReference type="OrthoDB" id="9811381at2"/>
<dbReference type="PANTHER" id="PTHR11078:SF3">
    <property type="entry name" value="ANTITERMINATION NUSB DOMAIN-CONTAINING PROTEIN"/>
    <property type="match status" value="1"/>
</dbReference>
<dbReference type="GO" id="GO:0003723">
    <property type="term" value="F:RNA binding"/>
    <property type="evidence" value="ECO:0007669"/>
    <property type="project" value="UniProtKB-UniRule"/>
</dbReference>
<evidence type="ECO:0000259" key="7">
    <source>
        <dbReference type="Pfam" id="PF01029"/>
    </source>
</evidence>
<keyword evidence="3 6" id="KW-0694">RNA-binding</keyword>
<dbReference type="InterPro" id="IPR035926">
    <property type="entry name" value="NusB-like_sf"/>
</dbReference>
<dbReference type="CDD" id="cd00619">
    <property type="entry name" value="Terminator_NusB"/>
    <property type="match status" value="1"/>
</dbReference>
<evidence type="ECO:0000313" key="8">
    <source>
        <dbReference type="EMBL" id="ACR80792.1"/>
    </source>
</evidence>
<dbReference type="RefSeq" id="WP_015869433.1">
    <property type="nucleotide sequence ID" value="NC_012785.1"/>
</dbReference>
<evidence type="ECO:0000256" key="4">
    <source>
        <dbReference type="ARBA" id="ARBA00023015"/>
    </source>
</evidence>
<dbReference type="GO" id="GO:0005829">
    <property type="term" value="C:cytosol"/>
    <property type="evidence" value="ECO:0007669"/>
    <property type="project" value="TreeGrafter"/>
</dbReference>
<sequence length="148" mass="17274">MPNPGTGQRRKIREIVFRSIFQYDFHKDFPAAMEYLERETAFYSLDKESKNRAKGYLMGIIEHLDEIDSIITAYLKNWTFDRLASIDRSVLRLATYELLYVDDVPIEVTLNEAIEITKKYGSQEEGKFVNGVLDKIAKERVSEEKRAL</sequence>
<dbReference type="AlphaFoldDB" id="C5CI90"/>
<dbReference type="InterPro" id="IPR006027">
    <property type="entry name" value="NusB_RsmB_TIM44"/>
</dbReference>
<name>C5CI90_KOSOT</name>
<dbReference type="GO" id="GO:0006353">
    <property type="term" value="P:DNA-templated transcription termination"/>
    <property type="evidence" value="ECO:0007669"/>
    <property type="project" value="UniProtKB-UniRule"/>
</dbReference>
<keyword evidence="2 6" id="KW-0889">Transcription antitermination</keyword>
<evidence type="ECO:0000256" key="2">
    <source>
        <dbReference type="ARBA" id="ARBA00022814"/>
    </source>
</evidence>
<proteinExistence type="inferred from homology"/>
<organism evidence="8 9">
    <name type="scientific">Kosmotoga olearia (strain ATCC BAA-1733 / DSM 21960 / TBF 19.5.1)</name>
    <dbReference type="NCBI Taxonomy" id="521045"/>
    <lineage>
        <taxon>Bacteria</taxon>
        <taxon>Thermotogati</taxon>
        <taxon>Thermotogota</taxon>
        <taxon>Thermotogae</taxon>
        <taxon>Kosmotogales</taxon>
        <taxon>Kosmotogaceae</taxon>
        <taxon>Kosmotoga</taxon>
    </lineage>
</organism>
<reference evidence="8 9" key="2">
    <citation type="journal article" date="2011" name="J. Bacteriol.">
        <title>Genome Sequence of Kosmotoga olearia Strain TBF 19.5.1, a Thermophilic Bacterium with a Wide Growth Temperature Range, Isolated from the Troll B Oil Platform in the North Sea.</title>
        <authorList>
            <person name="Swithers K.S."/>
            <person name="Dipippo J.L."/>
            <person name="Bruce D.C."/>
            <person name="Detter C."/>
            <person name="Tapia R."/>
            <person name="Han S."/>
            <person name="Goodwin L.A."/>
            <person name="Han J."/>
            <person name="Woyke T."/>
            <person name="Pitluck S."/>
            <person name="Pennacchio L."/>
            <person name="Nolan M."/>
            <person name="Mikhailova N."/>
            <person name="Land M.L."/>
            <person name="Nesbo C.L."/>
            <person name="Gogarten J.P."/>
            <person name="Noll K.M."/>
        </authorList>
    </citation>
    <scope>NUCLEOTIDE SEQUENCE [LARGE SCALE GENOMIC DNA]</scope>
    <source>
        <strain evidence="9">ATCC BAA-1733 / DSM 21960 / TBF 19.5.1</strain>
    </source>
</reference>
<evidence type="ECO:0000256" key="6">
    <source>
        <dbReference type="HAMAP-Rule" id="MF_00073"/>
    </source>
</evidence>
<accession>C5CI90</accession>
<dbReference type="HOGENOM" id="CLU_087843_3_3_0"/>
<comment type="function">
    <text evidence="6">Involved in transcription antitermination. Required for transcription of ribosomal RNA (rRNA) genes. Binds specifically to the boxA antiterminator sequence of the ribosomal RNA (rrn) operons.</text>
</comment>
<dbReference type="STRING" id="521045.Kole_2115"/>
<dbReference type="Gene3D" id="1.10.940.10">
    <property type="entry name" value="NusB-like"/>
    <property type="match status" value="1"/>
</dbReference>
<feature type="domain" description="NusB/RsmB/TIM44" evidence="7">
    <location>
        <begin position="11"/>
        <end position="138"/>
    </location>
</feature>
<keyword evidence="5 6" id="KW-0804">Transcription</keyword>
<evidence type="ECO:0000256" key="5">
    <source>
        <dbReference type="ARBA" id="ARBA00023163"/>
    </source>
</evidence>
<keyword evidence="4 6" id="KW-0805">Transcription regulation</keyword>
<dbReference type="Pfam" id="PF01029">
    <property type="entry name" value="NusB"/>
    <property type="match status" value="1"/>
</dbReference>
<dbReference type="NCBIfam" id="TIGR01951">
    <property type="entry name" value="nusB"/>
    <property type="match status" value="1"/>
</dbReference>
<keyword evidence="9" id="KW-1185">Reference proteome</keyword>
<dbReference type="InterPro" id="IPR011605">
    <property type="entry name" value="NusB_fam"/>
</dbReference>